<dbReference type="SUPFAM" id="SSF56037">
    <property type="entry name" value="PheT/TilS domain"/>
    <property type="match status" value="1"/>
</dbReference>
<evidence type="ECO:0000256" key="9">
    <source>
        <dbReference type="ARBA" id="ARBA00022840"/>
    </source>
</evidence>
<dbReference type="GO" id="GO:0004826">
    <property type="term" value="F:phenylalanine-tRNA ligase activity"/>
    <property type="evidence" value="ECO:0007669"/>
    <property type="project" value="UniProtKB-UniRule"/>
</dbReference>
<dbReference type="InterPro" id="IPR041616">
    <property type="entry name" value="PheRS_beta_core"/>
</dbReference>
<dbReference type="InterPro" id="IPR012340">
    <property type="entry name" value="NA-bd_OB-fold"/>
</dbReference>
<keyword evidence="6 15" id="KW-0436">Ligase</keyword>
<evidence type="ECO:0000313" key="21">
    <source>
        <dbReference type="Proteomes" id="UP000077875"/>
    </source>
</evidence>
<comment type="catalytic activity">
    <reaction evidence="14 15">
        <text>tRNA(Phe) + L-phenylalanine + ATP = L-phenylalanyl-tRNA(Phe) + AMP + diphosphate + H(+)</text>
        <dbReference type="Rhea" id="RHEA:19413"/>
        <dbReference type="Rhea" id="RHEA-COMP:9668"/>
        <dbReference type="Rhea" id="RHEA-COMP:9699"/>
        <dbReference type="ChEBI" id="CHEBI:15378"/>
        <dbReference type="ChEBI" id="CHEBI:30616"/>
        <dbReference type="ChEBI" id="CHEBI:33019"/>
        <dbReference type="ChEBI" id="CHEBI:58095"/>
        <dbReference type="ChEBI" id="CHEBI:78442"/>
        <dbReference type="ChEBI" id="CHEBI:78531"/>
        <dbReference type="ChEBI" id="CHEBI:456215"/>
        <dbReference type="EC" id="6.1.1.20"/>
    </reaction>
</comment>
<keyword evidence="4 15" id="KW-0963">Cytoplasm</keyword>
<evidence type="ECO:0000259" key="18">
    <source>
        <dbReference type="PROSITE" id="PS51447"/>
    </source>
</evidence>
<feature type="binding site" evidence="15">
    <location>
        <position position="465"/>
    </location>
    <ligand>
        <name>Mg(2+)</name>
        <dbReference type="ChEBI" id="CHEBI:18420"/>
        <note>shared with alpha subunit</note>
    </ligand>
</feature>
<dbReference type="Pfam" id="PF01588">
    <property type="entry name" value="tRNA_bind"/>
    <property type="match status" value="1"/>
</dbReference>
<accession>A0A172YFH0</accession>
<evidence type="ECO:0000256" key="4">
    <source>
        <dbReference type="ARBA" id="ARBA00022490"/>
    </source>
</evidence>
<dbReference type="InterPro" id="IPR005146">
    <property type="entry name" value="B3/B4_tRNA-bd"/>
</dbReference>
<keyword evidence="11 16" id="KW-0694">RNA-binding</keyword>
<dbReference type="Proteomes" id="UP000077875">
    <property type="component" value="Chromosome"/>
</dbReference>
<evidence type="ECO:0000256" key="1">
    <source>
        <dbReference type="ARBA" id="ARBA00004496"/>
    </source>
</evidence>
<dbReference type="GO" id="GO:0000287">
    <property type="term" value="F:magnesium ion binding"/>
    <property type="evidence" value="ECO:0007669"/>
    <property type="project" value="UniProtKB-UniRule"/>
</dbReference>
<keyword evidence="8 15" id="KW-0547">Nucleotide-binding</keyword>
<evidence type="ECO:0000313" key="20">
    <source>
        <dbReference type="EMBL" id="ANF58021.1"/>
    </source>
</evidence>
<evidence type="ECO:0000256" key="16">
    <source>
        <dbReference type="PROSITE-ProRule" id="PRU00209"/>
    </source>
</evidence>
<comment type="subunit">
    <text evidence="3 15">Tetramer of two alpha and two beta subunits.</text>
</comment>
<keyword evidence="12 15" id="KW-0648">Protein biosynthesis</keyword>
<dbReference type="InterPro" id="IPR005121">
    <property type="entry name" value="Fdx_antiC-bd"/>
</dbReference>
<evidence type="ECO:0000256" key="3">
    <source>
        <dbReference type="ARBA" id="ARBA00011209"/>
    </source>
</evidence>
<organism evidence="20 21">
    <name type="scientific">Halotalea alkalilenta</name>
    <dbReference type="NCBI Taxonomy" id="376489"/>
    <lineage>
        <taxon>Bacteria</taxon>
        <taxon>Pseudomonadati</taxon>
        <taxon>Pseudomonadota</taxon>
        <taxon>Gammaproteobacteria</taxon>
        <taxon>Oceanospirillales</taxon>
        <taxon>Halomonadaceae</taxon>
        <taxon>Halotalea</taxon>
    </lineage>
</organism>
<evidence type="ECO:0000256" key="5">
    <source>
        <dbReference type="ARBA" id="ARBA00022555"/>
    </source>
</evidence>
<evidence type="ECO:0000256" key="11">
    <source>
        <dbReference type="ARBA" id="ARBA00022884"/>
    </source>
</evidence>
<dbReference type="InterPro" id="IPR045864">
    <property type="entry name" value="aa-tRNA-synth_II/BPL/LPL"/>
</dbReference>
<dbReference type="Gene3D" id="3.30.70.380">
    <property type="entry name" value="Ferrodoxin-fold anticodon-binding domain"/>
    <property type="match status" value="1"/>
</dbReference>
<keyword evidence="21" id="KW-1185">Reference proteome</keyword>
<dbReference type="SMART" id="SM00873">
    <property type="entry name" value="B3_4"/>
    <property type="match status" value="1"/>
</dbReference>
<dbReference type="SUPFAM" id="SSF55681">
    <property type="entry name" value="Class II aaRS and biotin synthetases"/>
    <property type="match status" value="1"/>
</dbReference>
<dbReference type="FunFam" id="3.30.70.380:FF:000001">
    <property type="entry name" value="Phenylalanine--tRNA ligase beta subunit"/>
    <property type="match status" value="1"/>
</dbReference>
<keyword evidence="10 15" id="KW-0460">Magnesium</keyword>
<evidence type="ECO:0000256" key="13">
    <source>
        <dbReference type="ARBA" id="ARBA00023146"/>
    </source>
</evidence>
<dbReference type="KEGG" id="haa:A5892_11565"/>
<feature type="domain" description="TRNA-binding" evidence="17">
    <location>
        <begin position="39"/>
        <end position="148"/>
    </location>
</feature>
<evidence type="ECO:0000256" key="6">
    <source>
        <dbReference type="ARBA" id="ARBA00022598"/>
    </source>
</evidence>
<dbReference type="GO" id="GO:0005524">
    <property type="term" value="F:ATP binding"/>
    <property type="evidence" value="ECO:0007669"/>
    <property type="project" value="UniProtKB-UniRule"/>
</dbReference>
<feature type="domain" description="B5" evidence="19">
    <location>
        <begin position="401"/>
        <end position="477"/>
    </location>
</feature>
<dbReference type="InterPro" id="IPR045060">
    <property type="entry name" value="Phe-tRNA-ligase_IIc_bsu"/>
</dbReference>
<name>A0A172YFH0_9GAMM</name>
<dbReference type="HAMAP" id="MF_00283">
    <property type="entry name" value="Phe_tRNA_synth_beta1"/>
    <property type="match status" value="1"/>
</dbReference>
<dbReference type="PROSITE" id="PS50886">
    <property type="entry name" value="TRBD"/>
    <property type="match status" value="1"/>
</dbReference>
<dbReference type="Gene3D" id="2.40.50.140">
    <property type="entry name" value="Nucleic acid-binding proteins"/>
    <property type="match status" value="1"/>
</dbReference>
<dbReference type="Pfam" id="PF03484">
    <property type="entry name" value="B5"/>
    <property type="match status" value="1"/>
</dbReference>
<dbReference type="SUPFAM" id="SSF46955">
    <property type="entry name" value="Putative DNA-binding domain"/>
    <property type="match status" value="1"/>
</dbReference>
<evidence type="ECO:0000256" key="14">
    <source>
        <dbReference type="ARBA" id="ARBA00049255"/>
    </source>
</evidence>
<dbReference type="PROSITE" id="PS51483">
    <property type="entry name" value="B5"/>
    <property type="match status" value="1"/>
</dbReference>
<dbReference type="FunFam" id="3.50.40.10:FF:000001">
    <property type="entry name" value="Phenylalanine--tRNA ligase beta subunit"/>
    <property type="match status" value="1"/>
</dbReference>
<feature type="binding site" evidence="15">
    <location>
        <position position="464"/>
    </location>
    <ligand>
        <name>Mg(2+)</name>
        <dbReference type="ChEBI" id="CHEBI:18420"/>
        <note>shared with alpha subunit</note>
    </ligand>
</feature>
<dbReference type="EC" id="6.1.1.20" evidence="15"/>
<dbReference type="SMART" id="SM00874">
    <property type="entry name" value="B5"/>
    <property type="match status" value="1"/>
</dbReference>
<dbReference type="NCBIfam" id="NF045760">
    <property type="entry name" value="YtpR"/>
    <property type="match status" value="1"/>
</dbReference>
<dbReference type="InterPro" id="IPR002547">
    <property type="entry name" value="tRNA-bd_dom"/>
</dbReference>
<dbReference type="PANTHER" id="PTHR10947:SF0">
    <property type="entry name" value="PHENYLALANINE--TRNA LIGASE BETA SUBUNIT"/>
    <property type="match status" value="1"/>
</dbReference>
<dbReference type="InterPro" id="IPR004532">
    <property type="entry name" value="Phe-tRNA-ligase_IIc_bsu_bact"/>
</dbReference>
<dbReference type="Gene3D" id="3.30.56.10">
    <property type="match status" value="2"/>
</dbReference>
<dbReference type="Gene3D" id="3.30.930.10">
    <property type="entry name" value="Bira Bifunctional Protein, Domain 2"/>
    <property type="match status" value="1"/>
</dbReference>
<dbReference type="InterPro" id="IPR033714">
    <property type="entry name" value="tRNA_bind_bactPheRS"/>
</dbReference>
<dbReference type="GO" id="GO:0009328">
    <property type="term" value="C:phenylalanine-tRNA ligase complex"/>
    <property type="evidence" value="ECO:0007669"/>
    <property type="project" value="TreeGrafter"/>
</dbReference>
<dbReference type="STRING" id="376489.A5892_11565"/>
<dbReference type="InterPro" id="IPR020825">
    <property type="entry name" value="Phe-tRNA_synthase-like_B3/B4"/>
</dbReference>
<evidence type="ECO:0000256" key="10">
    <source>
        <dbReference type="ARBA" id="ARBA00022842"/>
    </source>
</evidence>
<keyword evidence="13 15" id="KW-0030">Aminoacyl-tRNA synthetase</keyword>
<comment type="subcellular location">
    <subcellularLocation>
        <location evidence="1 15">Cytoplasm</location>
    </subcellularLocation>
</comment>
<dbReference type="SMART" id="SM00896">
    <property type="entry name" value="FDX-ACB"/>
    <property type="match status" value="1"/>
</dbReference>
<keyword evidence="5 16" id="KW-0820">tRNA-binding</keyword>
<dbReference type="Pfam" id="PF03483">
    <property type="entry name" value="B3_4"/>
    <property type="match status" value="1"/>
</dbReference>
<dbReference type="EMBL" id="CP015243">
    <property type="protein sequence ID" value="ANF58021.1"/>
    <property type="molecule type" value="Genomic_DNA"/>
</dbReference>
<proteinExistence type="inferred from homology"/>
<evidence type="ECO:0000259" key="17">
    <source>
        <dbReference type="PROSITE" id="PS50886"/>
    </source>
</evidence>
<keyword evidence="9 15" id="KW-0067">ATP-binding</keyword>
<evidence type="ECO:0000256" key="7">
    <source>
        <dbReference type="ARBA" id="ARBA00022723"/>
    </source>
</evidence>
<dbReference type="FunFam" id="3.30.56.10:FF:000002">
    <property type="entry name" value="Phenylalanine--tRNA ligase beta subunit"/>
    <property type="match status" value="1"/>
</dbReference>
<comment type="cofactor">
    <cofactor evidence="15">
        <name>Mg(2+)</name>
        <dbReference type="ChEBI" id="CHEBI:18420"/>
    </cofactor>
    <text evidence="15">Binds 2 magnesium ions per tetramer.</text>
</comment>
<evidence type="ECO:0000256" key="8">
    <source>
        <dbReference type="ARBA" id="ARBA00022741"/>
    </source>
</evidence>
<evidence type="ECO:0000256" key="2">
    <source>
        <dbReference type="ARBA" id="ARBA00008653"/>
    </source>
</evidence>
<gene>
    <name evidence="15" type="primary">pheT</name>
    <name evidence="20" type="ORF">A5892_11565</name>
</gene>
<protein>
    <recommendedName>
        <fullName evidence="15">Phenylalanine--tRNA ligase beta subunit</fullName>
        <ecNumber evidence="15">6.1.1.20</ecNumber>
    </recommendedName>
    <alternativeName>
        <fullName evidence="15">Phenylalanyl-tRNA synthetase beta subunit</fullName>
        <shortName evidence="15">PheRS</shortName>
    </alternativeName>
</protein>
<dbReference type="CDD" id="cd02796">
    <property type="entry name" value="tRNA_bind_bactPheRS"/>
    <property type="match status" value="1"/>
</dbReference>
<dbReference type="Pfam" id="PF03147">
    <property type="entry name" value="FDX-ACB"/>
    <property type="match status" value="1"/>
</dbReference>
<evidence type="ECO:0000259" key="19">
    <source>
        <dbReference type="PROSITE" id="PS51483"/>
    </source>
</evidence>
<dbReference type="InterPro" id="IPR036690">
    <property type="entry name" value="Fdx_antiC-bd_sf"/>
</dbReference>
<dbReference type="GO" id="GO:0006432">
    <property type="term" value="P:phenylalanyl-tRNA aminoacylation"/>
    <property type="evidence" value="ECO:0007669"/>
    <property type="project" value="UniProtKB-UniRule"/>
</dbReference>
<dbReference type="AlphaFoldDB" id="A0A172YFH0"/>
<feature type="domain" description="FDX-ACB" evidence="18">
    <location>
        <begin position="704"/>
        <end position="797"/>
    </location>
</feature>
<dbReference type="CDD" id="cd00769">
    <property type="entry name" value="PheRS_beta_core"/>
    <property type="match status" value="1"/>
</dbReference>
<dbReference type="GO" id="GO:0000049">
    <property type="term" value="F:tRNA binding"/>
    <property type="evidence" value="ECO:0007669"/>
    <property type="project" value="UniProtKB-UniRule"/>
</dbReference>
<feature type="binding site" evidence="15">
    <location>
        <position position="455"/>
    </location>
    <ligand>
        <name>Mg(2+)</name>
        <dbReference type="ChEBI" id="CHEBI:18420"/>
        <note>shared with alpha subunit</note>
    </ligand>
</feature>
<dbReference type="NCBIfam" id="TIGR00472">
    <property type="entry name" value="pheT_bact"/>
    <property type="match status" value="1"/>
</dbReference>
<evidence type="ECO:0000256" key="12">
    <source>
        <dbReference type="ARBA" id="ARBA00022917"/>
    </source>
</evidence>
<dbReference type="InterPro" id="IPR009061">
    <property type="entry name" value="DNA-bd_dom_put_sf"/>
</dbReference>
<comment type="similarity">
    <text evidence="2 15">Belongs to the phenylalanyl-tRNA synthetase beta subunit family. Type 1 subfamily.</text>
</comment>
<dbReference type="SUPFAM" id="SSF50249">
    <property type="entry name" value="Nucleic acid-binding proteins"/>
    <property type="match status" value="1"/>
</dbReference>
<dbReference type="FunFam" id="2.40.50.140:FF:000045">
    <property type="entry name" value="Phenylalanine--tRNA ligase beta subunit"/>
    <property type="match status" value="1"/>
</dbReference>
<dbReference type="FunFam" id="3.30.930.10:FF:000022">
    <property type="entry name" value="Phenylalanine--tRNA ligase beta subunit"/>
    <property type="match status" value="1"/>
</dbReference>
<dbReference type="PANTHER" id="PTHR10947">
    <property type="entry name" value="PHENYLALANYL-TRNA SYNTHETASE BETA CHAIN AND LEUCINE-RICH REPEAT-CONTAINING PROTEIN 47"/>
    <property type="match status" value="1"/>
</dbReference>
<evidence type="ECO:0000256" key="15">
    <source>
        <dbReference type="HAMAP-Rule" id="MF_00283"/>
    </source>
</evidence>
<feature type="binding site" evidence="15">
    <location>
        <position position="461"/>
    </location>
    <ligand>
        <name>Mg(2+)</name>
        <dbReference type="ChEBI" id="CHEBI:18420"/>
        <note>shared with alpha subunit</note>
    </ligand>
</feature>
<keyword evidence="7 15" id="KW-0479">Metal-binding</keyword>
<sequence>MKFSEQWLRQWVSPALDIQGIADQITMAGLEVDSVEAVAPAFSDVVIARVDALERHPDADKLSICQVDDGENRWQVVCGVPNVAAGQRVALARVGALLPGGLKIKKAKLRGVESHGMLCGASELGLEEQHSSGIMVLPEDAPIGTLLRDWMKLDDSVVDVDLTPNRGDCLSLRGLAREVGVLNRLAVQEPEIPAVEVRSERTFPIRIEAFDACPRLATRVVEGVDASAPTPLWMQERLRRSGVRSIDLIVDITNYVMLELGQPLHGCDLDQLEEYLCVRMGREGERLTLLDGQEMTLRADTVVIGDAKGPLEIAGIMGGERSGVTASTRNVLLEAAFFTPLAMAGKARSYGLHTDASQRFERGVDIALQELAIERATALLVTLAGGRPGPLVTLADETQLPSRDDVLLDHGQVERLLGIALEAGEIEDILVRLGFSLSVESEGRWRVAVPSWRFDVTQAADLIEELARVHGYDRLPVHYPSAHLAPVPRSEAQRSKALLRDQLIARGYQEAITYSFVAPELQARLLPDALAPSLANPISVDMSVMRAGLWPGLIKALGHNLNRQQSRVRMFEIGMVFEGQCGESLVQTQRVGGVVCGSRDPEGWSARRDAVDFFDLKGDVESLLALGGDAASWRFESAEHPALHPGQSARILRRVDGEERTAGWIGALHPGLRAALGIKIEVFLFELDLGLLQAGTLPEFSSLSRFPEVRRDLALVADQALPVASLLEAMRTSAGEWLSDLRLFDVYQGKGVEEGRKSLALGLTWQHPSRTLNDEEIEGFVKAVVVGVEQRFGVTLRR</sequence>
<dbReference type="InterPro" id="IPR005147">
    <property type="entry name" value="tRNA_synthase_B5-dom"/>
</dbReference>
<dbReference type="RefSeq" id="WP_064122928.1">
    <property type="nucleotide sequence ID" value="NZ_CP015243.1"/>
</dbReference>
<dbReference type="PROSITE" id="PS51447">
    <property type="entry name" value="FDX_ACB"/>
    <property type="match status" value="1"/>
</dbReference>
<reference evidence="20 21" key="1">
    <citation type="submission" date="2016-04" db="EMBL/GenBank/DDBJ databases">
        <title>Complete Genome Sequence of Halotalea alkalilenta IHB B 13600.</title>
        <authorList>
            <person name="Swarnkar M.K."/>
            <person name="Sharma A."/>
            <person name="Kaushal K."/>
            <person name="Soni R."/>
            <person name="Rana S."/>
            <person name="Singh A.K."/>
            <person name="Gulati A."/>
        </authorList>
    </citation>
    <scope>NUCLEOTIDE SEQUENCE [LARGE SCALE GENOMIC DNA]</scope>
    <source>
        <strain evidence="20 21">IHB B 13600</strain>
    </source>
</reference>
<dbReference type="Gene3D" id="3.50.40.10">
    <property type="entry name" value="Phenylalanyl-trna Synthetase, Chain B, domain 3"/>
    <property type="match status" value="1"/>
</dbReference>
<dbReference type="Pfam" id="PF17759">
    <property type="entry name" value="tRNA_synthFbeta"/>
    <property type="match status" value="1"/>
</dbReference>
<dbReference type="SUPFAM" id="SSF54991">
    <property type="entry name" value="Anticodon-binding domain of PheRS"/>
    <property type="match status" value="1"/>
</dbReference>